<dbReference type="STRING" id="459472.SAMN04487975_10345"/>
<dbReference type="PROSITE" id="PS50879">
    <property type="entry name" value="RNASE_H_1"/>
    <property type="match status" value="1"/>
</dbReference>
<dbReference type="InterPro" id="IPR036397">
    <property type="entry name" value="RNaseH_sf"/>
</dbReference>
<keyword evidence="2" id="KW-1185">Reference proteome</keyword>
<evidence type="ECO:0000313" key="1">
    <source>
        <dbReference type="EMBL" id="QKX52347.1"/>
    </source>
</evidence>
<proteinExistence type="predicted"/>
<dbReference type="SUPFAM" id="SSF53098">
    <property type="entry name" value="Ribonuclease H-like"/>
    <property type="match status" value="1"/>
</dbReference>
<dbReference type="CDD" id="cd09279">
    <property type="entry name" value="RNase_HI_like"/>
    <property type="match status" value="1"/>
</dbReference>
<protein>
    <submittedName>
        <fullName evidence="1">Ribonuclease HI family protein</fullName>
    </submittedName>
</protein>
<name>A0A1G7ZZD0_9BACL</name>
<dbReference type="PANTHER" id="PTHR47723:SF19">
    <property type="entry name" value="POLYNUCLEOTIDYL TRANSFERASE, RIBONUCLEASE H-LIKE SUPERFAMILY PROTEIN"/>
    <property type="match status" value="1"/>
</dbReference>
<accession>A0A1G7ZZD0</accession>
<reference evidence="2" key="2">
    <citation type="submission" date="2020-06" db="EMBL/GenBank/DDBJ databases">
        <title>Isolation of Planomicrobium glaciei.</title>
        <authorList>
            <person name="Malisova L."/>
            <person name="Safrankova R."/>
            <person name="Jakubu V."/>
            <person name="Spanelova P."/>
        </authorList>
    </citation>
    <scope>NUCLEOTIDE SEQUENCE [LARGE SCALE GENOMIC DNA]</scope>
    <source>
        <strain evidence="2">NRL-ATB46093</strain>
    </source>
</reference>
<dbReference type="PANTHER" id="PTHR47723">
    <property type="entry name" value="OS05G0353850 PROTEIN"/>
    <property type="match status" value="1"/>
</dbReference>
<dbReference type="RefSeq" id="WP_036803151.1">
    <property type="nucleotide sequence ID" value="NZ_CP051177.1"/>
</dbReference>
<dbReference type="Pfam" id="PF13456">
    <property type="entry name" value="RVT_3"/>
    <property type="match status" value="1"/>
</dbReference>
<dbReference type="InterPro" id="IPR012337">
    <property type="entry name" value="RNaseH-like_sf"/>
</dbReference>
<dbReference type="EMBL" id="CP051177">
    <property type="protein sequence ID" value="QKX52347.1"/>
    <property type="molecule type" value="Genomic_DNA"/>
</dbReference>
<dbReference type="AlphaFoldDB" id="A0A1G7ZZD0"/>
<dbReference type="GO" id="GO:0004523">
    <property type="term" value="F:RNA-DNA hybrid ribonuclease activity"/>
    <property type="evidence" value="ECO:0007669"/>
    <property type="project" value="InterPro"/>
</dbReference>
<reference evidence="1 2" key="1">
    <citation type="submission" date="2020-04" db="EMBL/GenBank/DDBJ databases">
        <authorList>
            <person name="Pajer P."/>
            <person name="Broz P."/>
        </authorList>
    </citation>
    <scope>NUCLEOTIDE SEQUENCE [LARGE SCALE GENOMIC DNA]</scope>
    <source>
        <strain evidence="2">NRL-ATB46093</strain>
    </source>
</reference>
<dbReference type="Proteomes" id="UP000509222">
    <property type="component" value="Chromosome"/>
</dbReference>
<dbReference type="eggNOG" id="COG0328">
    <property type="taxonomic scope" value="Bacteria"/>
</dbReference>
<dbReference type="InterPro" id="IPR002156">
    <property type="entry name" value="RNaseH_domain"/>
</dbReference>
<evidence type="ECO:0000313" key="2">
    <source>
        <dbReference type="Proteomes" id="UP000509222"/>
    </source>
</evidence>
<dbReference type="InterPro" id="IPR053151">
    <property type="entry name" value="RNase_H-like"/>
</dbReference>
<dbReference type="OrthoDB" id="7845843at2"/>
<organism evidence="1 2">
    <name type="scientific">Planococcus glaciei</name>
    <dbReference type="NCBI Taxonomy" id="459472"/>
    <lineage>
        <taxon>Bacteria</taxon>
        <taxon>Bacillati</taxon>
        <taxon>Bacillota</taxon>
        <taxon>Bacilli</taxon>
        <taxon>Bacillales</taxon>
        <taxon>Caryophanaceae</taxon>
        <taxon>Planococcus</taxon>
    </lineage>
</organism>
<dbReference type="GO" id="GO:0003676">
    <property type="term" value="F:nucleic acid binding"/>
    <property type="evidence" value="ECO:0007669"/>
    <property type="project" value="InterPro"/>
</dbReference>
<dbReference type="Gene3D" id="3.30.420.10">
    <property type="entry name" value="Ribonuclease H-like superfamily/Ribonuclease H"/>
    <property type="match status" value="1"/>
</dbReference>
<gene>
    <name evidence="1" type="ORF">HF394_18190</name>
</gene>
<sequence length="131" mass="14621">MLEVFVDAATAGTPKVSAVGVFIKGEGHLIKWSEYVGEMDNHMAEFTALVKGLELARDLSSQMVSIKSDSQVAVEAFDRGFTKNPKFKPLLEEALRLSEGFDYCFIKWIPDSQNRAADDLARTKLRAHKNK</sequence>